<gene>
    <name evidence="1" type="ORF">SAMN05421855_101104</name>
</gene>
<organism evidence="1 2">
    <name type="scientific">Ulvibacter litoralis</name>
    <dbReference type="NCBI Taxonomy" id="227084"/>
    <lineage>
        <taxon>Bacteria</taxon>
        <taxon>Pseudomonadati</taxon>
        <taxon>Bacteroidota</taxon>
        <taxon>Flavobacteriia</taxon>
        <taxon>Flavobacteriales</taxon>
        <taxon>Flavobacteriaceae</taxon>
        <taxon>Ulvibacter</taxon>
    </lineage>
</organism>
<protein>
    <recommendedName>
        <fullName evidence="3">Outer membrane protein beta-barrel domain-containing protein</fullName>
    </recommendedName>
</protein>
<evidence type="ECO:0000313" key="1">
    <source>
        <dbReference type="EMBL" id="SDE32551.1"/>
    </source>
</evidence>
<dbReference type="EMBL" id="FNBA01000001">
    <property type="protein sequence ID" value="SDE32551.1"/>
    <property type="molecule type" value="Genomic_DNA"/>
</dbReference>
<accession>A0A1G7BZR2</accession>
<reference evidence="1 2" key="1">
    <citation type="submission" date="2016-10" db="EMBL/GenBank/DDBJ databases">
        <authorList>
            <person name="de Groot N.N."/>
        </authorList>
    </citation>
    <scope>NUCLEOTIDE SEQUENCE [LARGE SCALE GENOMIC DNA]</scope>
    <source>
        <strain evidence="1 2">DSM 16195</strain>
    </source>
</reference>
<keyword evidence="2" id="KW-1185">Reference proteome</keyword>
<dbReference type="RefSeq" id="WP_093139352.1">
    <property type="nucleotide sequence ID" value="NZ_BMWO01000001.1"/>
</dbReference>
<sequence length="407" mass="47122">MKKYILFLLTTIITLTSYSQTSFEKGYYITNSNEKVDCFIKNEDWKNNPTSFEYSLLENSETKTESIKAVKEFGIYNISKYIKATINIDRSTNAINNLTYDKAPKFKEEVLFLKVLIEGEANLYLYEDANLKRFFFSKDDSNIEQLVYKKYLSSHTKIGKNNQYKQQLLNALKCSSIASSTYENLQYTTNSITNFFIYYNECVHADITNYTSKEKKDLFNLTLRPRINNSSLNINNGISDGRDADFESKTGFGFGAEVEFIFPFNNNKWALIIEPTYQNFKKEIARDASNVSGGKMIINVDYKSIELPIGIRHYFFLTDNSKIFLNALYVMDLSSKSSIEYTRGDNSSLNSLNIKSGNNFAFGIGYKFNDKYSLEVRHQTSRDILKDYVYYNSEYNTTSLIFGYSFL</sequence>
<dbReference type="Proteomes" id="UP000199321">
    <property type="component" value="Unassembled WGS sequence"/>
</dbReference>
<dbReference type="AlphaFoldDB" id="A0A1G7BZR2"/>
<evidence type="ECO:0000313" key="2">
    <source>
        <dbReference type="Proteomes" id="UP000199321"/>
    </source>
</evidence>
<name>A0A1G7BZR2_9FLAO</name>
<dbReference type="STRING" id="227084.SAMN05421855_101104"/>
<proteinExistence type="predicted"/>
<dbReference type="OrthoDB" id="921445at2"/>
<evidence type="ECO:0008006" key="3">
    <source>
        <dbReference type="Google" id="ProtNLM"/>
    </source>
</evidence>